<protein>
    <submittedName>
        <fullName evidence="1">Putative thymidylate synthase protein</fullName>
    </submittedName>
</protein>
<evidence type="ECO:0000313" key="1">
    <source>
        <dbReference type="EMBL" id="QJI53019.1"/>
    </source>
</evidence>
<dbReference type="SUPFAM" id="SSF69796">
    <property type="entry name" value="Thymidylate synthase-complementing protein Thy1"/>
    <property type="match status" value="1"/>
</dbReference>
<dbReference type="EMBL" id="MT161385">
    <property type="protein sequence ID" value="QJI53019.1"/>
    <property type="molecule type" value="Genomic_DNA"/>
</dbReference>
<dbReference type="InterPro" id="IPR036098">
    <property type="entry name" value="Thymidylate_synthase_ThyX_sf"/>
</dbReference>
<dbReference type="PROSITE" id="PS51331">
    <property type="entry name" value="THYX"/>
    <property type="match status" value="1"/>
</dbReference>
<dbReference type="GO" id="GO:0006231">
    <property type="term" value="P:dTMP biosynthetic process"/>
    <property type="evidence" value="ECO:0007669"/>
    <property type="project" value="InterPro"/>
</dbReference>
<keyword evidence="2" id="KW-1185">Reference proteome</keyword>
<dbReference type="Pfam" id="PF02511">
    <property type="entry name" value="Thy1"/>
    <property type="match status" value="1"/>
</dbReference>
<dbReference type="PANTHER" id="PTHR34934">
    <property type="entry name" value="FLAVIN-DEPENDENT THYMIDYLATE SYNTHASE"/>
    <property type="match status" value="1"/>
</dbReference>
<reference evidence="1" key="1">
    <citation type="submission" date="2020-03" db="EMBL/GenBank/DDBJ databases">
        <title>Development of an integrated pest management strategy to control Xanthomonas campestris pv. campestris by using bacteriophages.</title>
        <authorList>
            <person name="Holtappels D."/>
            <person name="Rombouts S."/>
            <person name="Lavigne R."/>
            <person name="Wagemans J."/>
        </authorList>
    </citation>
    <scope>NUCLEOTIDE SEQUENCE</scope>
</reference>
<dbReference type="Proteomes" id="UP000671952">
    <property type="component" value="Segment"/>
</dbReference>
<dbReference type="GO" id="GO:0050797">
    <property type="term" value="F:thymidylate synthase (FAD) activity"/>
    <property type="evidence" value="ECO:0007669"/>
    <property type="project" value="InterPro"/>
</dbReference>
<sequence>MSRTSAKIIQDSRSVHGPRITTFEIVAPRMILAEINTHRALSRNYRSSRAVPVEKLIREVRTQPFVPLAFQRNKPGMQGGEVLSGEQHELAESIWLSAAVEAASHAEQLAAQGVHKQFANRVLEPYLYAYGVITATEWENFFLLRCHPDAQPEFQELAILMRTALAGSEPQQLREGDWHIPYIGSQELMQLGLERSLQISAARCAWVSYYVPEEAGSEAESKVANPEKRALSTFKKLSTAQPMHASPMEHQAVCTLLTSGMEANFNGFVQFRKYLEQDLPLDLLPSHPFPVDAQA</sequence>
<proteinExistence type="predicted"/>
<organism evidence="1 2">
    <name type="scientific">Xanthomonas phage FoX4</name>
    <dbReference type="NCBI Taxonomy" id="2723900"/>
    <lineage>
        <taxon>Viruses</taxon>
        <taxon>Duplodnaviria</taxon>
        <taxon>Heunggongvirae</taxon>
        <taxon>Uroviricota</taxon>
        <taxon>Caudoviricetes</taxon>
        <taxon>Foxquatrovirus</taxon>
        <taxon>Foxquatrovirus fox4</taxon>
    </lineage>
</organism>
<name>A0A858WJB0_9CAUD</name>
<gene>
    <name evidence="1" type="ORF">XccvBFoX4_gp65c</name>
</gene>
<dbReference type="Gene3D" id="3.30.1360.170">
    <property type="match status" value="1"/>
</dbReference>
<accession>A0A858WJB0</accession>
<dbReference type="GO" id="GO:0004799">
    <property type="term" value="F:thymidylate synthase activity"/>
    <property type="evidence" value="ECO:0007669"/>
    <property type="project" value="TreeGrafter"/>
</dbReference>
<evidence type="ECO:0000313" key="2">
    <source>
        <dbReference type="Proteomes" id="UP000671952"/>
    </source>
</evidence>
<dbReference type="InterPro" id="IPR003669">
    <property type="entry name" value="Thymidylate_synthase_ThyX"/>
</dbReference>
<dbReference type="GO" id="GO:0070402">
    <property type="term" value="F:NADPH binding"/>
    <property type="evidence" value="ECO:0007669"/>
    <property type="project" value="TreeGrafter"/>
</dbReference>
<dbReference type="GO" id="GO:0050660">
    <property type="term" value="F:flavin adenine dinucleotide binding"/>
    <property type="evidence" value="ECO:0007669"/>
    <property type="project" value="InterPro"/>
</dbReference>
<dbReference type="PANTHER" id="PTHR34934:SF1">
    <property type="entry name" value="FLAVIN-DEPENDENT THYMIDYLATE SYNTHASE"/>
    <property type="match status" value="1"/>
</dbReference>